<gene>
    <name evidence="1" type="ORF">SY1_15870</name>
</gene>
<proteinExistence type="predicted"/>
<reference evidence="1 2" key="2">
    <citation type="submission" date="2010-03" db="EMBL/GenBank/DDBJ databases">
        <authorList>
            <person name="Pajon A."/>
        </authorList>
    </citation>
    <scope>NUCLEOTIDE SEQUENCE [LARGE SCALE GENOMIC DNA]</scope>
    <source>
        <strain evidence="1 2">SGP1</strain>
    </source>
</reference>
<accession>A0AB94IY40</accession>
<protein>
    <recommendedName>
        <fullName evidence="3">Phage tail protein</fullName>
    </recommendedName>
</protein>
<dbReference type="EMBL" id="FP929056">
    <property type="protein sequence ID" value="CBL28574.1"/>
    <property type="molecule type" value="Genomic_DNA"/>
</dbReference>
<dbReference type="KEGG" id="sbr:SY1_15870"/>
<keyword evidence="2" id="KW-1185">Reference proteome</keyword>
<name>A0AB94IY40_9BACT</name>
<reference evidence="2" key="1">
    <citation type="submission" date="2010-03" db="EMBL/GenBank/DDBJ databases">
        <title>The genome sequence of Synergistetes sp. SGP1.</title>
        <authorList>
            <consortium name="metaHIT consortium -- http://www.metahit.eu/"/>
            <person name="Pajon A."/>
            <person name="Turner K."/>
            <person name="Parkhill J."/>
            <person name="Wade W."/>
            <person name="Vartoukian S."/>
        </authorList>
    </citation>
    <scope>NUCLEOTIDE SEQUENCE [LARGE SCALE GENOMIC DNA]</scope>
    <source>
        <strain evidence="2">SGP1</strain>
    </source>
</reference>
<evidence type="ECO:0008006" key="3">
    <source>
        <dbReference type="Google" id="ProtNLM"/>
    </source>
</evidence>
<evidence type="ECO:0000313" key="1">
    <source>
        <dbReference type="EMBL" id="CBL28574.1"/>
    </source>
</evidence>
<sequence length="391" mass="42058">MAKFGGMTLTKEGRNLLAKALTGKDLKFVRVAAGDGRLPGGQSIYDMTAMAHPVQDLPIASCTVTGVGTATIQAVMTNQGLAMGFFVREIGLFATDPDSGAETLYGYCNAGNEADYMPGQNGPDAVQYLFSLVTVIDQAQSVTAVISSDLVFVTHPELNARIDELFTASAPIFEFWTRAQGDDKKLRPASLDKVKLSILGTHDIENLDGRIRVLEDVVAQTLLELEVSNIYPNYTHFIIEDFRKPDQADMFSCKVVHVVAGSSAIDCERIQGLVPGCTYTLTDGASRELVQVRSVNVENGLNRIVTSEPVKNTYRGGKTLLYRTSAIIMPDSAEGVSAPMIAAWRPMETWKGVTGNTVFDVVAPTNLASAGAFELEGDISWSGSTVTLEVA</sequence>
<dbReference type="AlphaFoldDB" id="A0AB94IY40"/>
<organism evidence="1 2">
    <name type="scientific">Fretibacterium fastidiosum</name>
    <dbReference type="NCBI Taxonomy" id="651822"/>
    <lineage>
        <taxon>Bacteria</taxon>
        <taxon>Thermotogati</taxon>
        <taxon>Synergistota</taxon>
        <taxon>Synergistia</taxon>
        <taxon>Synergistales</taxon>
        <taxon>Aminobacteriaceae</taxon>
        <taxon>Fretibacterium</taxon>
    </lineage>
</organism>
<evidence type="ECO:0000313" key="2">
    <source>
        <dbReference type="Proteomes" id="UP000008957"/>
    </source>
</evidence>
<dbReference type="Proteomes" id="UP000008957">
    <property type="component" value="Chromosome"/>
</dbReference>
<dbReference type="RefSeq" id="WP_015556721.1">
    <property type="nucleotide sequence ID" value="NC_021038.1"/>
</dbReference>